<dbReference type="OrthoDB" id="4464164at2759"/>
<gene>
    <name evidence="2" type="ORF">HMPREF1541_08277</name>
</gene>
<dbReference type="HOGENOM" id="CLU_407691_0_0_1"/>
<dbReference type="AlphaFoldDB" id="W2RLB5"/>
<name>W2RLB5_CYPE1</name>
<dbReference type="InParanoid" id="W2RLB5"/>
<feature type="region of interest" description="Disordered" evidence="1">
    <location>
        <begin position="41"/>
        <end position="65"/>
    </location>
</feature>
<evidence type="ECO:0000313" key="3">
    <source>
        <dbReference type="Proteomes" id="UP000030752"/>
    </source>
</evidence>
<dbReference type="STRING" id="1220924.W2RLB5"/>
<sequence>MDVNATTNILTLPTSPLPIVSLTQNRPTILTTLAFPEDDRLIKREDDDDPSKHALHQAQVDASGRGTNDQKILDFLRHSILPFSDLLDPFAALPVTLNRFQEHLVTFYLQHYPKVTYGFSPLLRPHPVATNFSIGLSTPACFQVILARSALYRLSLSKYANDVQKKDLELAMMRHKGEALTQIRLLNAKPASSARKDNLVASIISIGTLDRRTGEERSSGMHFRAVRRILRVTGGPLAVKNLYLSRVMVFFECIYGTSPDSYIWDGADLPGLTSEFDKFLGRVWRIWEMVSASQYLRPCRADALATDGPTLKTGTGEQTSSVTRTGQTFYLEPGTPLHMILTRSPKPPGSAEQEPTAPQRLEQVTQLTCLITLAFLFVEHISKLQYASLTMAIHDLNRSVTKLCPKQQQSPHFQPGITPLKRSTSSSDSNPSVKAFSTHSMRAPPPPTPPGTAAAATASSSTRPSLATAPSNSSTDNTSTASPPPTRPQTTATTASPSSSKSHSAHTYPQHHPFPPDPSPDPTPINASNIMWLLHITDHSAEHGRRVWTAAAFAWVSKHLSWNTRERLGEWLVRFLEGRDVFAEQVGAGGGVGDEGEGEEEVMQGKGGQPREGVSEDEEKCRERGAAHAGNSAAAADRDGGGCEQAQQQAERKKETRCKEKRFKLDAWSFSYAS</sequence>
<feature type="compositionally biased region" description="Low complexity" evidence="1">
    <location>
        <begin position="451"/>
        <end position="481"/>
    </location>
</feature>
<reference evidence="2 3" key="1">
    <citation type="submission" date="2013-03" db="EMBL/GenBank/DDBJ databases">
        <title>The Genome Sequence of Phialophora europaea CBS 101466.</title>
        <authorList>
            <consortium name="The Broad Institute Genomics Platform"/>
            <person name="Cuomo C."/>
            <person name="de Hoog S."/>
            <person name="Gorbushina A."/>
            <person name="Walker B."/>
            <person name="Young S.K."/>
            <person name="Zeng Q."/>
            <person name="Gargeya S."/>
            <person name="Fitzgerald M."/>
            <person name="Haas B."/>
            <person name="Abouelleil A."/>
            <person name="Allen A.W."/>
            <person name="Alvarado L."/>
            <person name="Arachchi H.M."/>
            <person name="Berlin A.M."/>
            <person name="Chapman S.B."/>
            <person name="Gainer-Dewar J."/>
            <person name="Goldberg J."/>
            <person name="Griggs A."/>
            <person name="Gujja S."/>
            <person name="Hansen M."/>
            <person name="Howarth C."/>
            <person name="Imamovic A."/>
            <person name="Ireland A."/>
            <person name="Larimer J."/>
            <person name="McCowan C."/>
            <person name="Murphy C."/>
            <person name="Pearson M."/>
            <person name="Poon T.W."/>
            <person name="Priest M."/>
            <person name="Roberts A."/>
            <person name="Saif S."/>
            <person name="Shea T."/>
            <person name="Sisk P."/>
            <person name="Sykes S."/>
            <person name="Wortman J."/>
            <person name="Nusbaum C."/>
            <person name="Birren B."/>
        </authorList>
    </citation>
    <scope>NUCLEOTIDE SEQUENCE [LARGE SCALE GENOMIC DNA]</scope>
    <source>
        <strain evidence="2 3">CBS 101466</strain>
    </source>
</reference>
<dbReference type="InterPro" id="IPR021858">
    <property type="entry name" value="Fun_TF"/>
</dbReference>
<feature type="compositionally biased region" description="Polar residues" evidence="1">
    <location>
        <begin position="421"/>
        <end position="440"/>
    </location>
</feature>
<organism evidence="2 3">
    <name type="scientific">Cyphellophora europaea (strain CBS 101466)</name>
    <name type="common">Phialophora europaea</name>
    <dbReference type="NCBI Taxonomy" id="1220924"/>
    <lineage>
        <taxon>Eukaryota</taxon>
        <taxon>Fungi</taxon>
        <taxon>Dikarya</taxon>
        <taxon>Ascomycota</taxon>
        <taxon>Pezizomycotina</taxon>
        <taxon>Eurotiomycetes</taxon>
        <taxon>Chaetothyriomycetidae</taxon>
        <taxon>Chaetothyriales</taxon>
        <taxon>Cyphellophoraceae</taxon>
        <taxon>Cyphellophora</taxon>
    </lineage>
</organism>
<feature type="compositionally biased region" description="Low complexity" evidence="1">
    <location>
        <begin position="488"/>
        <end position="511"/>
    </location>
</feature>
<feature type="compositionally biased region" description="Pro residues" evidence="1">
    <location>
        <begin position="512"/>
        <end position="523"/>
    </location>
</feature>
<dbReference type="Pfam" id="PF11951">
    <property type="entry name" value="Fungal_trans_2"/>
    <property type="match status" value="1"/>
</dbReference>
<dbReference type="eggNOG" id="ENOG502RW5T">
    <property type="taxonomic scope" value="Eukaryota"/>
</dbReference>
<feature type="region of interest" description="Disordered" evidence="1">
    <location>
        <begin position="405"/>
        <end position="523"/>
    </location>
</feature>
<feature type="region of interest" description="Disordered" evidence="1">
    <location>
        <begin position="589"/>
        <end position="656"/>
    </location>
</feature>
<dbReference type="VEuPathDB" id="FungiDB:HMPREF1541_08277"/>
<dbReference type="Proteomes" id="UP000030752">
    <property type="component" value="Unassembled WGS sequence"/>
</dbReference>
<evidence type="ECO:0000313" key="2">
    <source>
        <dbReference type="EMBL" id="ETN37286.1"/>
    </source>
</evidence>
<accession>W2RLB5</accession>
<dbReference type="EMBL" id="KB822724">
    <property type="protein sequence ID" value="ETN37286.1"/>
    <property type="molecule type" value="Genomic_DNA"/>
</dbReference>
<dbReference type="PANTHER" id="PTHR37540">
    <property type="entry name" value="TRANSCRIPTION FACTOR (ACR-2), PUTATIVE-RELATED-RELATED"/>
    <property type="match status" value="1"/>
</dbReference>
<dbReference type="PANTHER" id="PTHR37540:SF5">
    <property type="entry name" value="TRANSCRIPTION FACTOR DOMAIN-CONTAINING PROTEIN"/>
    <property type="match status" value="1"/>
</dbReference>
<dbReference type="GeneID" id="19975616"/>
<dbReference type="RefSeq" id="XP_008720818.1">
    <property type="nucleotide sequence ID" value="XM_008722596.1"/>
</dbReference>
<keyword evidence="3" id="KW-1185">Reference proteome</keyword>
<proteinExistence type="predicted"/>
<evidence type="ECO:0000256" key="1">
    <source>
        <dbReference type="SAM" id="MobiDB-lite"/>
    </source>
</evidence>
<protein>
    <submittedName>
        <fullName evidence="2">Uncharacterized protein</fullName>
    </submittedName>
</protein>